<sequence>MTHGLNLAAVRITLGNQHFYIPATQVQSCVLVDYEAPDIPRFSQWLGLPDEPECGMHLHLFVPASNIAQGWYLWGELENVVLRQHDIFPLPALLQQCNQLPAIRALVQDEGISPLLSW</sequence>
<accession>A0ABV3NRJ4</accession>
<evidence type="ECO:0000313" key="2">
    <source>
        <dbReference type="Proteomes" id="UP001555342"/>
    </source>
</evidence>
<dbReference type="EMBL" id="JBFMVT010000002">
    <property type="protein sequence ID" value="MEW7312148.1"/>
    <property type="molecule type" value="Genomic_DNA"/>
</dbReference>
<keyword evidence="2" id="KW-1185">Reference proteome</keyword>
<organism evidence="1 2">
    <name type="scientific">Buttiauxella gaviniae</name>
    <dbReference type="NCBI Taxonomy" id="82990"/>
    <lineage>
        <taxon>Bacteria</taxon>
        <taxon>Pseudomonadati</taxon>
        <taxon>Pseudomonadota</taxon>
        <taxon>Gammaproteobacteria</taxon>
        <taxon>Enterobacterales</taxon>
        <taxon>Enterobacteriaceae</taxon>
        <taxon>Buttiauxella</taxon>
    </lineage>
</organism>
<dbReference type="Proteomes" id="UP001555342">
    <property type="component" value="Unassembled WGS sequence"/>
</dbReference>
<gene>
    <name evidence="1" type="ORF">AB1E22_05405</name>
</gene>
<protein>
    <submittedName>
        <fullName evidence="1">Uncharacterized protein</fullName>
    </submittedName>
</protein>
<dbReference type="RefSeq" id="WP_367594414.1">
    <property type="nucleotide sequence ID" value="NZ_JBFMVT010000002.1"/>
</dbReference>
<reference evidence="1 2" key="1">
    <citation type="submission" date="2024-07" db="EMBL/GenBank/DDBJ databases">
        <authorList>
            <person name="Wang L."/>
        </authorList>
    </citation>
    <scope>NUCLEOTIDE SEQUENCE [LARGE SCALE GENOMIC DNA]</scope>
    <source>
        <strain evidence="1 2">WL359</strain>
    </source>
</reference>
<comment type="caution">
    <text evidence="1">The sequence shown here is derived from an EMBL/GenBank/DDBJ whole genome shotgun (WGS) entry which is preliminary data.</text>
</comment>
<evidence type="ECO:0000313" key="1">
    <source>
        <dbReference type="EMBL" id="MEW7312148.1"/>
    </source>
</evidence>
<proteinExistence type="predicted"/>
<name>A0ABV3NRJ4_9ENTR</name>